<evidence type="ECO:0000256" key="1">
    <source>
        <dbReference type="SAM" id="MobiDB-lite"/>
    </source>
</evidence>
<dbReference type="PANTHER" id="PTHR22929">
    <property type="entry name" value="RNA POLYMERASE III TRANSCRIPTION INITIATION FACTOR B"/>
    <property type="match status" value="1"/>
</dbReference>
<feature type="compositionally biased region" description="Polar residues" evidence="1">
    <location>
        <begin position="1070"/>
        <end position="1079"/>
    </location>
</feature>
<feature type="compositionally biased region" description="Low complexity" evidence="1">
    <location>
        <begin position="69"/>
        <end position="87"/>
    </location>
</feature>
<feature type="compositionally biased region" description="Basic and acidic residues" evidence="1">
    <location>
        <begin position="955"/>
        <end position="970"/>
    </location>
</feature>
<dbReference type="GO" id="GO:0001156">
    <property type="term" value="F:TFIIIC-class transcription factor complex binding"/>
    <property type="evidence" value="ECO:0007669"/>
    <property type="project" value="TreeGrafter"/>
</dbReference>
<dbReference type="Pfam" id="PF15963">
    <property type="entry name" value="Myb_DNA-bind_7"/>
    <property type="match status" value="1"/>
</dbReference>
<comment type="caution">
    <text evidence="3">The sequence shown here is derived from an EMBL/GenBank/DDBJ whole genome shotgun (WGS) entry which is preliminary data.</text>
</comment>
<organism evidence="3 4">
    <name type="scientific">Phrynocephalus forsythii</name>
    <dbReference type="NCBI Taxonomy" id="171643"/>
    <lineage>
        <taxon>Eukaryota</taxon>
        <taxon>Metazoa</taxon>
        <taxon>Chordata</taxon>
        <taxon>Craniata</taxon>
        <taxon>Vertebrata</taxon>
        <taxon>Euteleostomi</taxon>
        <taxon>Lepidosauria</taxon>
        <taxon>Squamata</taxon>
        <taxon>Bifurcata</taxon>
        <taxon>Unidentata</taxon>
        <taxon>Episquamata</taxon>
        <taxon>Toxicofera</taxon>
        <taxon>Iguania</taxon>
        <taxon>Acrodonta</taxon>
        <taxon>Agamidae</taxon>
        <taxon>Agaminae</taxon>
        <taxon>Phrynocephalus</taxon>
    </lineage>
</organism>
<feature type="compositionally biased region" description="Gly residues" evidence="1">
    <location>
        <begin position="41"/>
        <end position="57"/>
    </location>
</feature>
<dbReference type="OrthoDB" id="272624at2759"/>
<dbReference type="GO" id="GO:0070898">
    <property type="term" value="P:RNA polymerase III preinitiation complex assembly"/>
    <property type="evidence" value="ECO:0007669"/>
    <property type="project" value="TreeGrafter"/>
</dbReference>
<reference evidence="3" key="1">
    <citation type="journal article" date="2023" name="DNA Res.">
        <title>Chromosome-level genome assembly of Phrynocephalus forsythii using third-generation DNA sequencing and Hi-C analysis.</title>
        <authorList>
            <person name="Qi Y."/>
            <person name="Zhao W."/>
            <person name="Zhao Y."/>
            <person name="Niu C."/>
            <person name="Cao S."/>
            <person name="Zhang Y."/>
        </authorList>
    </citation>
    <scope>NUCLEOTIDE SEQUENCE</scope>
    <source>
        <tissue evidence="3">Muscle</tissue>
    </source>
</reference>
<dbReference type="GO" id="GO:0000126">
    <property type="term" value="C:transcription factor TFIIIB complex"/>
    <property type="evidence" value="ECO:0007669"/>
    <property type="project" value="TreeGrafter"/>
</dbReference>
<name>A0A9Q0XZT3_9SAUR</name>
<feature type="compositionally biased region" description="Polar residues" evidence="1">
    <location>
        <begin position="1177"/>
        <end position="1190"/>
    </location>
</feature>
<feature type="compositionally biased region" description="Polar residues" evidence="1">
    <location>
        <begin position="1431"/>
        <end position="1453"/>
    </location>
</feature>
<feature type="compositionally biased region" description="Low complexity" evidence="1">
    <location>
        <begin position="573"/>
        <end position="584"/>
    </location>
</feature>
<dbReference type="InterPro" id="IPR039467">
    <property type="entry name" value="TFIIIB_B''_Myb"/>
</dbReference>
<feature type="compositionally biased region" description="Polar residues" evidence="1">
    <location>
        <begin position="1129"/>
        <end position="1143"/>
    </location>
</feature>
<sequence>MFRRSRFSVKPNVRPKATARSGGGGGVGGGSSSSSSSSSAPGGGGGGDGDGGDGDGLGSAPTTCSSASAGGSDLPPGDAPAAAGVLLQPGGDGSQGSRSKKTSDAGSERNGSKCADILLQRRKRISTVPNLAKPRVTLPPVRRPVNLASKCPPKQVSRPSTFATPPLQKESPSPEKVNIESSPKSPVLPERKTPVPQVPQFSPFKKSVSKEPSAHVTTHRGDEALEKSPSTPLKERPTQEKTLEEEVNSQVQSKSAPAREKKTYSDREKIIKTKKLRKMLKEELKKEKDQRKYKSLVIEKNMPEDRSKMIMRDFIYYLPENNPMKSSLVEEKRKEKTSTVTQAKEPEEIIVTDHVDENEEDDNEEEGEDDGPLLVPRVKVAEDGSIILDEESLTVEVLRTKGQCVMEENDPIFERGSTTTYSSFRRNYYTKPWSEKETEMFFLAISMVGTDFSMISQLFPHRARTEIKNKFKREEKANGWRIDKAFKEKRPFDFNFFTKLLEKILENERKRKEKDAKCQQQREKNLNEKKTSKSQKKQQARVISRNADISDAGMEVDVGTAEKENEEAPSVLEPAEGPAAPEAGVAKRKRKRKKKDSDLETENLPEETTLPAEMAGGERSRKKRKNISAIETNGINEAGEDSDIPDGATPDEIPPVVEEVLQCYTLDEAAEGDDASSVQESGEVDTLEATSGHHAEQPSESPDLNKEEIEEIAAIKNVVSELDQLGENETTASPHYEDEIRETEIMITEKTTEAEQQQIITPDVITADLTGAEEKKELLVGDILEVKSAPSESTGFEEKSTADDNPTDITGPVQEETCRTTNDMESKSQETGNTPREKADVRSRWQRPKPNILKASCRKEARSQSKLNTPEPDESERKNNSQKEVYGASSGGTPEKDSHISDTALLTAKKPTFQESSKQATLKPASLLARGRMQRPRPNLGRLVRRQGGSAKNTEAAEEKRTGAATEAEKTLTQPECNSSEFLSENAIEPRTHEVGRAPSKELEKETVASTDQEDTHSPKTNLLEYESPTLQTTSLSSCSLGDVTDLSTSDFSLEQEKKEDFTGTEETLKSYSPSLNQSLEKEAKEGDPLQMGIKGLDNKHETEMAEESLVNISGECSKSSNLDEEAHSSTMAAVDNQENVPTSKLLLSPPNSLECKNSEQSGVLLASDIQKNISVGKENSQGLSKQSTVRPALLHRSRFQKPKPNIGRAVGRKEAQPLEGHETTGTIVAAEKLELQKTEPLGTPTVMARLPQVLPVQSLEKKPVNHEKKIPEDCQVPSTSHSVSDQRLSREKPIPQEGKQSVIKPAQLVRGRFQRARPSLGRLRGKKEDPVSENIHPPVEQEEGKQSVEILKKDDLPRPPEDEVGVQASLDNLEKKDVPESSEGTSPKRCIDQKKMSSSENSHGCVSLVHEEADVPKDDDEGKALDIPESDSSAPQEISHQKSSQPAQSTRSHLQKPKPNVTQTSKNNEPVSSEDISTQDMAGREAENSASPGGSTSGKMSPLTHDPRLDRFLHTCVFSEKEASSSCTGNRKAQPDENLRSAEPAQSSPDEEHGLLPGSAGPAVQKNKLERDDLAKETWEVALEFMTPNTPPEAETCLPEHQCSHNTNTDAQVSGFDGQQLAVADVAEAEVMKQSGISVTREMTTVSIKESPTTEEEPTFILTLVEIPADSEDCRGVPGSLEPTSVELLPAPVLFTSANTDALELTKEDGPGSVPATVEESVLPSTVLQEEKSCTYNHQEN</sequence>
<dbReference type="CDD" id="cd00167">
    <property type="entry name" value="SANT"/>
    <property type="match status" value="1"/>
</dbReference>
<dbReference type="Proteomes" id="UP001142489">
    <property type="component" value="Unassembled WGS sequence"/>
</dbReference>
<feature type="compositionally biased region" description="Basic and acidic residues" evidence="1">
    <location>
        <begin position="988"/>
        <end position="1007"/>
    </location>
</feature>
<feature type="compositionally biased region" description="Basic and acidic residues" evidence="1">
    <location>
        <begin position="257"/>
        <end position="270"/>
    </location>
</feature>
<feature type="region of interest" description="Disordered" evidence="1">
    <location>
        <begin position="1118"/>
        <end position="1159"/>
    </location>
</feature>
<keyword evidence="4" id="KW-1185">Reference proteome</keyword>
<dbReference type="SUPFAM" id="SSF46689">
    <property type="entry name" value="Homeodomain-like"/>
    <property type="match status" value="1"/>
</dbReference>
<feature type="region of interest" description="Disordered" evidence="1">
    <location>
        <begin position="1"/>
        <end position="270"/>
    </location>
</feature>
<dbReference type="SMART" id="SM00717">
    <property type="entry name" value="SANT"/>
    <property type="match status" value="1"/>
</dbReference>
<feature type="compositionally biased region" description="Basic and acidic residues" evidence="1">
    <location>
        <begin position="509"/>
        <end position="531"/>
    </location>
</feature>
<accession>A0A9Q0XZT3</accession>
<feature type="compositionally biased region" description="Polar residues" evidence="1">
    <location>
        <begin position="1150"/>
        <end position="1159"/>
    </location>
</feature>
<feature type="compositionally biased region" description="Basic and acidic residues" evidence="1">
    <location>
        <begin position="1343"/>
        <end position="1362"/>
    </location>
</feature>
<feature type="region of interest" description="Disordered" evidence="1">
    <location>
        <begin position="786"/>
        <end position="1095"/>
    </location>
</feature>
<evidence type="ECO:0000313" key="3">
    <source>
        <dbReference type="EMBL" id="KAJ7335830.1"/>
    </source>
</evidence>
<feature type="compositionally biased region" description="Low complexity" evidence="1">
    <location>
        <begin position="134"/>
        <end position="145"/>
    </location>
</feature>
<dbReference type="InterPro" id="IPR009057">
    <property type="entry name" value="Homeodomain-like_sf"/>
</dbReference>
<feature type="compositionally biased region" description="Polar residues" evidence="1">
    <location>
        <begin position="971"/>
        <end position="983"/>
    </location>
</feature>
<evidence type="ECO:0000313" key="4">
    <source>
        <dbReference type="Proteomes" id="UP001142489"/>
    </source>
</evidence>
<feature type="compositionally biased region" description="Basic and acidic residues" evidence="1">
    <location>
        <begin position="208"/>
        <end position="226"/>
    </location>
</feature>
<dbReference type="InterPro" id="IPR001005">
    <property type="entry name" value="SANT/Myb"/>
</dbReference>
<gene>
    <name evidence="3" type="ORF">JRQ81_013771</name>
</gene>
<feature type="compositionally biased region" description="Polar residues" evidence="1">
    <location>
        <begin position="1489"/>
        <end position="1500"/>
    </location>
</feature>
<protein>
    <recommendedName>
        <fullName evidence="2">Myb-like domain-containing protein</fullName>
    </recommendedName>
</protein>
<feature type="region of interest" description="Disordered" evidence="1">
    <location>
        <begin position="1177"/>
        <end position="1226"/>
    </location>
</feature>
<feature type="compositionally biased region" description="Low complexity" evidence="1">
    <location>
        <begin position="1028"/>
        <end position="1041"/>
    </location>
</feature>
<feature type="region of interest" description="Disordered" evidence="1">
    <location>
        <begin position="1256"/>
        <end position="1508"/>
    </location>
</feature>
<feature type="compositionally biased region" description="Basic and acidic residues" evidence="1">
    <location>
        <begin position="101"/>
        <end position="111"/>
    </location>
</feature>
<feature type="compositionally biased region" description="Basic and acidic residues" evidence="1">
    <location>
        <begin position="1212"/>
        <end position="1223"/>
    </location>
</feature>
<dbReference type="EMBL" id="JAPFRF010000004">
    <property type="protein sequence ID" value="KAJ7335830.1"/>
    <property type="molecule type" value="Genomic_DNA"/>
</dbReference>
<feature type="compositionally biased region" description="Polar residues" evidence="1">
    <location>
        <begin position="1461"/>
        <end position="1481"/>
    </location>
</feature>
<feature type="compositionally biased region" description="Basic and acidic residues" evidence="1">
    <location>
        <begin position="816"/>
        <end position="828"/>
    </location>
</feature>
<feature type="compositionally biased region" description="Polar residues" evidence="1">
    <location>
        <begin position="1277"/>
        <end position="1287"/>
    </location>
</feature>
<feature type="compositionally biased region" description="Gly residues" evidence="1">
    <location>
        <begin position="21"/>
        <end position="31"/>
    </location>
</feature>
<feature type="domain" description="Myb-like" evidence="2">
    <location>
        <begin position="429"/>
        <end position="477"/>
    </location>
</feature>
<feature type="compositionally biased region" description="Basic and acidic residues" evidence="1">
    <location>
        <begin position="233"/>
        <end position="244"/>
    </location>
</feature>
<feature type="region of interest" description="Disordered" evidence="1">
    <location>
        <begin position="509"/>
        <end position="708"/>
    </location>
</feature>
<evidence type="ECO:0000259" key="2">
    <source>
        <dbReference type="SMART" id="SM00717"/>
    </source>
</evidence>
<feature type="compositionally biased region" description="Basic and acidic residues" evidence="1">
    <location>
        <begin position="691"/>
        <end position="707"/>
    </location>
</feature>
<proteinExistence type="predicted"/>
<feature type="compositionally biased region" description="Basic and acidic residues" evidence="1">
    <location>
        <begin position="1410"/>
        <end position="1427"/>
    </location>
</feature>
<feature type="region of interest" description="Disordered" evidence="1">
    <location>
        <begin position="1521"/>
        <end position="1574"/>
    </location>
</feature>
<dbReference type="PANTHER" id="PTHR22929:SF0">
    <property type="entry name" value="TRANSCRIPTION FACTOR TFIIIB COMPONENT B'' HOMOLOG"/>
    <property type="match status" value="1"/>
</dbReference>
<feature type="compositionally biased region" description="Basic and acidic residues" evidence="1">
    <location>
        <begin position="1260"/>
        <end position="1273"/>
    </location>
</feature>